<evidence type="ECO:0000313" key="4">
    <source>
        <dbReference type="Proteomes" id="UP000521872"/>
    </source>
</evidence>
<dbReference type="Gene3D" id="3.40.50.300">
    <property type="entry name" value="P-loop containing nucleotide triphosphate hydrolases"/>
    <property type="match status" value="1"/>
</dbReference>
<dbReference type="PANTHER" id="PTHR10039">
    <property type="entry name" value="AMELOGENIN"/>
    <property type="match status" value="1"/>
</dbReference>
<proteinExistence type="predicted"/>
<sequence>MLRMEVSRYPAQFTISAGGNIKYPQESSKPNCSDQWSSTANLTSTTRLSMSQPGDAPLINSSHLVIAGGTFNQQIDQRQYIVRSGDRAGYARLLENVAPTALHDSGHVVDPPKCHPNTRVAIIKSIIDWILGTTTDEKVNMKPILWLKGGAGAGKSAIARSVAERCSELGLLLGSFFFGATDPARNHVGSLVATLAYQMCIAHPILRDVVSTSVEDDPLIFNRSIRTQFITLVIRPLSLVFANHPGLAKTPLLIIIDGLDECTASIDSQRDLVFNLQEATSSTNLIRFLVCSRPESHLNSAFGLPRMANIVHRIFLDNDYSADEDIRLYLEDTLKEIKEGHILKHTLPAT</sequence>
<accession>A0A8H4VJH1</accession>
<name>A0A8H4VJH1_9AGAR</name>
<dbReference type="AlphaFoldDB" id="A0A8H4VJH1"/>
<dbReference type="EMBL" id="JAACJL010000057">
    <property type="protein sequence ID" value="KAF4611937.1"/>
    <property type="molecule type" value="Genomic_DNA"/>
</dbReference>
<protein>
    <recommendedName>
        <fullName evidence="2">Nephrocystin 3-like N-terminal domain-containing protein</fullName>
    </recommendedName>
</protein>
<comment type="caution">
    <text evidence="3">The sequence shown here is derived from an EMBL/GenBank/DDBJ whole genome shotgun (WGS) entry which is preliminary data.</text>
</comment>
<dbReference type="Proteomes" id="UP000521872">
    <property type="component" value="Unassembled WGS sequence"/>
</dbReference>
<dbReference type="Pfam" id="PF24883">
    <property type="entry name" value="NPHP3_N"/>
    <property type="match status" value="1"/>
</dbReference>
<organism evidence="3 4">
    <name type="scientific">Agrocybe pediades</name>
    <dbReference type="NCBI Taxonomy" id="84607"/>
    <lineage>
        <taxon>Eukaryota</taxon>
        <taxon>Fungi</taxon>
        <taxon>Dikarya</taxon>
        <taxon>Basidiomycota</taxon>
        <taxon>Agaricomycotina</taxon>
        <taxon>Agaricomycetes</taxon>
        <taxon>Agaricomycetidae</taxon>
        <taxon>Agaricales</taxon>
        <taxon>Agaricineae</taxon>
        <taxon>Strophariaceae</taxon>
        <taxon>Agrocybe</taxon>
    </lineage>
</organism>
<dbReference type="InterPro" id="IPR027417">
    <property type="entry name" value="P-loop_NTPase"/>
</dbReference>
<keyword evidence="1" id="KW-0677">Repeat</keyword>
<evidence type="ECO:0000256" key="1">
    <source>
        <dbReference type="ARBA" id="ARBA00022737"/>
    </source>
</evidence>
<evidence type="ECO:0000313" key="3">
    <source>
        <dbReference type="EMBL" id="KAF4611937.1"/>
    </source>
</evidence>
<dbReference type="InterPro" id="IPR056884">
    <property type="entry name" value="NPHP3-like_N"/>
</dbReference>
<dbReference type="PANTHER" id="PTHR10039:SF14">
    <property type="entry name" value="NACHT DOMAIN-CONTAINING PROTEIN"/>
    <property type="match status" value="1"/>
</dbReference>
<gene>
    <name evidence="3" type="ORF">D9613_004428</name>
</gene>
<reference evidence="3 4" key="1">
    <citation type="submission" date="2019-12" db="EMBL/GenBank/DDBJ databases">
        <authorList>
            <person name="Floudas D."/>
            <person name="Bentzer J."/>
            <person name="Ahren D."/>
            <person name="Johansson T."/>
            <person name="Persson P."/>
            <person name="Tunlid A."/>
        </authorList>
    </citation>
    <scope>NUCLEOTIDE SEQUENCE [LARGE SCALE GENOMIC DNA]</scope>
    <source>
        <strain evidence="3 4">CBS 102.39</strain>
    </source>
</reference>
<feature type="domain" description="Nephrocystin 3-like N-terminal" evidence="2">
    <location>
        <begin position="129"/>
        <end position="293"/>
    </location>
</feature>
<dbReference type="SUPFAM" id="SSF52540">
    <property type="entry name" value="P-loop containing nucleoside triphosphate hydrolases"/>
    <property type="match status" value="1"/>
</dbReference>
<evidence type="ECO:0000259" key="2">
    <source>
        <dbReference type="Pfam" id="PF24883"/>
    </source>
</evidence>
<keyword evidence="4" id="KW-1185">Reference proteome</keyword>